<gene>
    <name evidence="2" type="ORF">SAMN05660420_00466</name>
</gene>
<feature type="domain" description="Flagellar Assembly Protein A N-terminal region" evidence="1">
    <location>
        <begin position="29"/>
        <end position="202"/>
    </location>
</feature>
<evidence type="ECO:0000313" key="3">
    <source>
        <dbReference type="Proteomes" id="UP000199409"/>
    </source>
</evidence>
<dbReference type="EMBL" id="FNQN01000001">
    <property type="protein sequence ID" value="SDZ81926.1"/>
    <property type="molecule type" value="Genomic_DNA"/>
</dbReference>
<dbReference type="RefSeq" id="WP_092344317.1">
    <property type="nucleotide sequence ID" value="NZ_FNQN01000001.1"/>
</dbReference>
<protein>
    <recommendedName>
        <fullName evidence="1">Flagellar Assembly Protein A N-terminal region domain-containing protein</fullName>
    </recommendedName>
</protein>
<proteinExistence type="predicted"/>
<evidence type="ECO:0000259" key="1">
    <source>
        <dbReference type="Pfam" id="PF20250"/>
    </source>
</evidence>
<dbReference type="STRING" id="37625.SAMN05660420_00466"/>
<dbReference type="Proteomes" id="UP000199409">
    <property type="component" value="Unassembled WGS sequence"/>
</dbReference>
<reference evidence="2 3" key="1">
    <citation type="submission" date="2016-10" db="EMBL/GenBank/DDBJ databases">
        <authorList>
            <person name="de Groot N.N."/>
        </authorList>
    </citation>
    <scope>NUCLEOTIDE SEQUENCE [LARGE SCALE GENOMIC DNA]</scope>
    <source>
        <strain evidence="2 3">DSM 7343</strain>
    </source>
</reference>
<keyword evidence="3" id="KW-1185">Reference proteome</keyword>
<dbReference type="Pfam" id="PF03961">
    <property type="entry name" value="FapA"/>
    <property type="match status" value="1"/>
</dbReference>
<dbReference type="OrthoDB" id="9760122at2"/>
<dbReference type="AlphaFoldDB" id="A0A1H3W4E7"/>
<organism evidence="2 3">
    <name type="scientific">Desulfuromusa kysingii</name>
    <dbReference type="NCBI Taxonomy" id="37625"/>
    <lineage>
        <taxon>Bacteria</taxon>
        <taxon>Pseudomonadati</taxon>
        <taxon>Thermodesulfobacteriota</taxon>
        <taxon>Desulfuromonadia</taxon>
        <taxon>Desulfuromonadales</taxon>
        <taxon>Geopsychrobacteraceae</taxon>
        <taxon>Desulfuromusa</taxon>
    </lineage>
</organism>
<dbReference type="PANTHER" id="PTHR38032:SF1">
    <property type="entry name" value="RNA-BINDING PROTEIN KHPB N-TERMINAL DOMAIN-CONTAINING PROTEIN"/>
    <property type="match status" value="1"/>
</dbReference>
<dbReference type="Pfam" id="PF20250">
    <property type="entry name" value="FapA_N"/>
    <property type="match status" value="1"/>
</dbReference>
<sequence>MESTSTQKNVAIGIKLIAEYVTDAYDLTLEAHDHQLECHASITVHDTANSIPPAELISLLKKNAIVESVDLEQVAIFCSEAAQGENPQSVILATGIKPVKGDDGWFELIVSTGDEDTPLPMDEKGRVDFKAVQSFSNVEQDQQIGSIHPPTKGVDGKTITGTPLPAKEGEISPFVAGEGVLINPEGTHVFATKAGRAVLDKNTLSVLDEFLISGDVDLSIGHVNFNGLVVVKGDVLDDFNITATKGVTITGAVGNCQIKSEGPVTIGTMAGQGSGSIHCRGDLKANYLNHVTVECQGNISIVREVRNSILKSTGRIDVAKGLITGGETVALEGIEVKILGARAGVKTYVTSGVYFPEEDRLEYLKTQLKSTGKQVKTIKETLTLLAKNPLKKSRKALREAIELRSDILKKRSAKLDAEQKVFTKELESFARAEHPTANPKINILGAAKEGVVVALGQALTTIDDEISGPTSIIENSRSGGIRLMTYAPLTTLADDMDEEL</sequence>
<accession>A0A1H3W4E7</accession>
<dbReference type="InterPro" id="IPR046865">
    <property type="entry name" value="FapA_b_solenoid"/>
</dbReference>
<evidence type="ECO:0000313" key="2">
    <source>
        <dbReference type="EMBL" id="SDZ81926.1"/>
    </source>
</evidence>
<dbReference type="PANTHER" id="PTHR38032">
    <property type="entry name" value="POLYMERASE-RELATED"/>
    <property type="match status" value="1"/>
</dbReference>
<dbReference type="InterPro" id="IPR005646">
    <property type="entry name" value="FapA"/>
</dbReference>
<name>A0A1H3W4E7_9BACT</name>
<dbReference type="InterPro" id="IPR046866">
    <property type="entry name" value="FapA_N"/>
</dbReference>